<comment type="caution">
    <text evidence="1">The sequence shown here is derived from an EMBL/GenBank/DDBJ whole genome shotgun (WGS) entry which is preliminary data.</text>
</comment>
<proteinExistence type="predicted"/>
<evidence type="ECO:0000313" key="1">
    <source>
        <dbReference type="EMBL" id="KPQ16400.1"/>
    </source>
</evidence>
<dbReference type="STRING" id="1305737.GCA_000526355_00396"/>
<gene>
    <name evidence="1" type="ORF">HLUCCX10_07810</name>
</gene>
<organism evidence="1 2">
    <name type="scientific">Algoriphagus marincola HL-49</name>
    <dbReference type="NCBI Taxonomy" id="1305737"/>
    <lineage>
        <taxon>Bacteria</taxon>
        <taxon>Pseudomonadati</taxon>
        <taxon>Bacteroidota</taxon>
        <taxon>Cytophagia</taxon>
        <taxon>Cytophagales</taxon>
        <taxon>Cyclobacteriaceae</taxon>
        <taxon>Algoriphagus</taxon>
    </lineage>
</organism>
<dbReference type="Proteomes" id="UP000050421">
    <property type="component" value="Unassembled WGS sequence"/>
</dbReference>
<evidence type="ECO:0000313" key="2">
    <source>
        <dbReference type="Proteomes" id="UP000050421"/>
    </source>
</evidence>
<dbReference type="SUPFAM" id="SSF56219">
    <property type="entry name" value="DNase I-like"/>
    <property type="match status" value="1"/>
</dbReference>
<dbReference type="InterPro" id="IPR036691">
    <property type="entry name" value="Endo/exonu/phosph_ase_sf"/>
</dbReference>
<name>A0A0P7YMI6_9BACT</name>
<dbReference type="EMBL" id="LJXT01000040">
    <property type="protein sequence ID" value="KPQ16400.1"/>
    <property type="molecule type" value="Genomic_DNA"/>
</dbReference>
<dbReference type="OrthoDB" id="6199360at2"/>
<accession>A0A0P7YMI6</accession>
<reference evidence="1 2" key="1">
    <citation type="submission" date="2015-09" db="EMBL/GenBank/DDBJ databases">
        <title>Identification and resolution of microdiversity through metagenomic sequencing of parallel consortia.</title>
        <authorList>
            <person name="Nelson W.C."/>
            <person name="Romine M.F."/>
            <person name="Lindemann S.R."/>
        </authorList>
    </citation>
    <scope>NUCLEOTIDE SEQUENCE [LARGE SCALE GENOMIC DNA]</scope>
    <source>
        <strain evidence="1">HL-49</strain>
    </source>
</reference>
<dbReference type="PATRIC" id="fig|1305737.6.peg.2238"/>
<dbReference type="eggNOG" id="COG2374">
    <property type="taxonomic scope" value="Bacteria"/>
</dbReference>
<sequence>MDYQIGVYNIYWMRDLFDKDGNPKTSGEEKLRSEWIAEIILAMDPDFLGIVEGPNTLVSQTKTASAQLELWTQEFLPGSNYKGVHGFPSPGQQELCAIYKADRLKVLFTPETEAGKRFDEPFLMDTTDRLIKEQYKHYRPPLELSILDTNDSFISRVIVAHTKSKGIFDKVDFARYEQLSKRDRLRLFAECMHIRERVDTYLEKGEQTMVMGDINDGFELDFYENKFSKSAVELLMGDPWIPEFILKSVLPRPKLNAYGWSPNSSRYRDRITGDEFNVLIDHILVSQGLHFKNGKVWNPYTEKDDPLIQSVKFPLIKASDHFPVSFTLIQ</sequence>
<dbReference type="Gene3D" id="3.60.10.10">
    <property type="entry name" value="Endonuclease/exonuclease/phosphatase"/>
    <property type="match status" value="1"/>
</dbReference>
<protein>
    <submittedName>
        <fullName evidence="1">Putative extracellular nuclease</fullName>
    </submittedName>
</protein>
<dbReference type="AlphaFoldDB" id="A0A0P7YMI6"/>